<evidence type="ECO:0000313" key="3">
    <source>
        <dbReference type="Proteomes" id="UP000061809"/>
    </source>
</evidence>
<dbReference type="PATRIC" id="fig|246787.4.peg.4414"/>
<evidence type="ECO:0000256" key="1">
    <source>
        <dbReference type="SAM" id="Phobius"/>
    </source>
</evidence>
<evidence type="ECO:0000313" key="2">
    <source>
        <dbReference type="EMBL" id="ALJ61489.1"/>
    </source>
</evidence>
<keyword evidence="1" id="KW-0812">Transmembrane</keyword>
<protein>
    <recommendedName>
        <fullName evidence="4">Smalltalk protein</fullName>
    </recommendedName>
</protein>
<keyword evidence="1" id="KW-0472">Membrane</keyword>
<accession>A0A0P0GVV3</accession>
<dbReference type="Pfam" id="PF20096">
    <property type="entry name" value="DUF6486"/>
    <property type="match status" value="1"/>
</dbReference>
<name>A0A0P0GVV3_9BACE</name>
<evidence type="ECO:0008006" key="4">
    <source>
        <dbReference type="Google" id="ProtNLM"/>
    </source>
</evidence>
<dbReference type="NCBIfam" id="NF033879">
    <property type="entry name" value="smalltalk"/>
    <property type="match status" value="1"/>
</dbReference>
<dbReference type="KEGG" id="bcel:BcellWH2_04272"/>
<gene>
    <name evidence="2" type="ORF">BcellWH2_04272</name>
</gene>
<sequence length="46" mass="4858">MQDNGRWKGGVEIMAIKKSVWSMILKVAVAVVTAIAGVLGVNAMTL</sequence>
<keyword evidence="1" id="KW-1133">Transmembrane helix</keyword>
<organism evidence="2 3">
    <name type="scientific">Bacteroides cellulosilyticus</name>
    <dbReference type="NCBI Taxonomy" id="246787"/>
    <lineage>
        <taxon>Bacteria</taxon>
        <taxon>Pseudomonadati</taxon>
        <taxon>Bacteroidota</taxon>
        <taxon>Bacteroidia</taxon>
        <taxon>Bacteroidales</taxon>
        <taxon>Bacteroidaceae</taxon>
        <taxon>Bacteroides</taxon>
    </lineage>
</organism>
<feature type="transmembrane region" description="Helical" evidence="1">
    <location>
        <begin position="20"/>
        <end position="41"/>
    </location>
</feature>
<dbReference type="InterPro" id="IPR045505">
    <property type="entry name" value="DUF6486"/>
</dbReference>
<proteinExistence type="predicted"/>
<dbReference type="EMBL" id="CP012801">
    <property type="protein sequence ID" value="ALJ61489.1"/>
    <property type="molecule type" value="Genomic_DNA"/>
</dbReference>
<dbReference type="Proteomes" id="UP000061809">
    <property type="component" value="Chromosome"/>
</dbReference>
<reference evidence="2 3" key="1">
    <citation type="journal article" date="2015" name="Science">
        <title>Genetic determinants of in vivo fitness and diet responsiveness in multiple human gut Bacteroides.</title>
        <authorList>
            <person name="Wu M."/>
            <person name="McNulty N.P."/>
            <person name="Rodionov D.A."/>
            <person name="Khoroshkin M.S."/>
            <person name="Griffin N.W."/>
            <person name="Cheng J."/>
            <person name="Latreille P."/>
            <person name="Kerstetter R.A."/>
            <person name="Terrapon N."/>
            <person name="Henrissat B."/>
            <person name="Osterman A.L."/>
            <person name="Gordon J.I."/>
        </authorList>
    </citation>
    <scope>NUCLEOTIDE SEQUENCE [LARGE SCALE GENOMIC DNA]</scope>
    <source>
        <strain evidence="2 3">WH2</strain>
    </source>
</reference>
<dbReference type="AlphaFoldDB" id="A0A0P0GVV3"/>